<sequence>ASSTGSPLFMAMREDREHMSRILLARGANPNTTGMGGRTPLHIAARNNDTDMMELLIASGADVNAKDKDGWTPLHNTPLYYVAAPDNADTFGLPVVPDADIIPSMAPPYETPLHYAPDRDSRGATKLLLANGADIEAKDNDGATPLHIAASAGNDYIVELLLSRGADIHAKDNNGDTPLAYALSWRRGMHPMVAKVLIDHGAEIDVTDDNKAMLLSFAAGAGFYDLVERLIASGADVNPENKWGYADHAPLLDAILNGHDDV</sequence>
<dbReference type="PRINTS" id="PR01415">
    <property type="entry name" value="ANKYRIN"/>
</dbReference>
<comment type="caution">
    <text evidence="3">The sequence shown here is derived from an EMBL/GenBank/DDBJ whole genome shotgun (WGS) entry which is preliminary data.</text>
</comment>
<keyword evidence="2" id="KW-0040">ANK repeat</keyword>
<gene>
    <name evidence="3" type="ORF">S01H1_48057</name>
</gene>
<accession>X0W5W5</accession>
<dbReference type="PROSITE" id="PS50297">
    <property type="entry name" value="ANK_REP_REGION"/>
    <property type="match status" value="4"/>
</dbReference>
<dbReference type="Pfam" id="PF12796">
    <property type="entry name" value="Ank_2"/>
    <property type="match status" value="1"/>
</dbReference>
<dbReference type="PANTHER" id="PTHR24198">
    <property type="entry name" value="ANKYRIN REPEAT AND PROTEIN KINASE DOMAIN-CONTAINING PROTEIN"/>
    <property type="match status" value="1"/>
</dbReference>
<dbReference type="SUPFAM" id="SSF48403">
    <property type="entry name" value="Ankyrin repeat"/>
    <property type="match status" value="1"/>
</dbReference>
<keyword evidence="1" id="KW-0677">Repeat</keyword>
<dbReference type="PANTHER" id="PTHR24198:SF165">
    <property type="entry name" value="ANKYRIN REPEAT-CONTAINING PROTEIN-RELATED"/>
    <property type="match status" value="1"/>
</dbReference>
<evidence type="ECO:0000256" key="2">
    <source>
        <dbReference type="ARBA" id="ARBA00023043"/>
    </source>
</evidence>
<dbReference type="EMBL" id="BARS01030848">
    <property type="protein sequence ID" value="GAG26299.1"/>
    <property type="molecule type" value="Genomic_DNA"/>
</dbReference>
<dbReference type="Gene3D" id="1.25.40.20">
    <property type="entry name" value="Ankyrin repeat-containing domain"/>
    <property type="match status" value="4"/>
</dbReference>
<dbReference type="Pfam" id="PF13857">
    <property type="entry name" value="Ank_5"/>
    <property type="match status" value="1"/>
</dbReference>
<evidence type="ECO:0000256" key="1">
    <source>
        <dbReference type="ARBA" id="ARBA00022737"/>
    </source>
</evidence>
<dbReference type="SMART" id="SM00248">
    <property type="entry name" value="ANK"/>
    <property type="match status" value="6"/>
</dbReference>
<feature type="non-terminal residue" evidence="3">
    <location>
        <position position="1"/>
    </location>
</feature>
<reference evidence="3" key="1">
    <citation type="journal article" date="2014" name="Front. Microbiol.">
        <title>High frequency of phylogenetically diverse reductive dehalogenase-homologous genes in deep subseafloor sedimentary metagenomes.</title>
        <authorList>
            <person name="Kawai M."/>
            <person name="Futagami T."/>
            <person name="Toyoda A."/>
            <person name="Takaki Y."/>
            <person name="Nishi S."/>
            <person name="Hori S."/>
            <person name="Arai W."/>
            <person name="Tsubouchi T."/>
            <person name="Morono Y."/>
            <person name="Uchiyama I."/>
            <person name="Ito T."/>
            <person name="Fujiyama A."/>
            <person name="Inagaki F."/>
            <person name="Takami H."/>
        </authorList>
    </citation>
    <scope>NUCLEOTIDE SEQUENCE</scope>
    <source>
        <strain evidence="3">Expedition CK06-06</strain>
    </source>
</reference>
<dbReference type="InterPro" id="IPR002110">
    <property type="entry name" value="Ankyrin_rpt"/>
</dbReference>
<dbReference type="InterPro" id="IPR036770">
    <property type="entry name" value="Ankyrin_rpt-contain_sf"/>
</dbReference>
<name>X0W5W5_9ZZZZ</name>
<organism evidence="3">
    <name type="scientific">marine sediment metagenome</name>
    <dbReference type="NCBI Taxonomy" id="412755"/>
    <lineage>
        <taxon>unclassified sequences</taxon>
        <taxon>metagenomes</taxon>
        <taxon>ecological metagenomes</taxon>
    </lineage>
</organism>
<protein>
    <submittedName>
        <fullName evidence="3">Uncharacterized protein</fullName>
    </submittedName>
</protein>
<dbReference type="PROSITE" id="PS50088">
    <property type="entry name" value="ANK_REPEAT"/>
    <property type="match status" value="5"/>
</dbReference>
<dbReference type="AlphaFoldDB" id="X0W5W5"/>
<feature type="non-terminal residue" evidence="3">
    <location>
        <position position="262"/>
    </location>
</feature>
<evidence type="ECO:0000313" key="3">
    <source>
        <dbReference type="EMBL" id="GAG26299.1"/>
    </source>
</evidence>
<proteinExistence type="predicted"/>